<evidence type="ECO:0000256" key="3">
    <source>
        <dbReference type="ARBA" id="ARBA00022692"/>
    </source>
</evidence>
<dbReference type="SMART" id="SM00082">
    <property type="entry name" value="LRRCT"/>
    <property type="match status" value="1"/>
</dbReference>
<feature type="domain" description="LRRCT" evidence="14">
    <location>
        <begin position="88"/>
        <end position="139"/>
    </location>
</feature>
<dbReference type="InterPro" id="IPR000372">
    <property type="entry name" value="LRRNT"/>
</dbReference>
<keyword evidence="16" id="KW-1185">Reference proteome</keyword>
<dbReference type="InterPro" id="IPR032675">
    <property type="entry name" value="LRR_dom_sf"/>
</dbReference>
<dbReference type="GO" id="GO:0007596">
    <property type="term" value="P:blood coagulation"/>
    <property type="evidence" value="ECO:0007669"/>
    <property type="project" value="UniProtKB-KW"/>
</dbReference>
<comment type="subcellular location">
    <subcellularLocation>
        <location evidence="1">Membrane</location>
        <topology evidence="1">Single-pass type I membrane protein</topology>
    </subcellularLocation>
</comment>
<evidence type="ECO:0000259" key="13">
    <source>
        <dbReference type="SMART" id="SM00013"/>
    </source>
</evidence>
<evidence type="ECO:0000256" key="7">
    <source>
        <dbReference type="ARBA" id="ARBA00022989"/>
    </source>
</evidence>
<evidence type="ECO:0000256" key="8">
    <source>
        <dbReference type="ARBA" id="ARBA00023084"/>
    </source>
</evidence>
<comment type="caution">
    <text evidence="15">The sequence shown here is derived from an EMBL/GenBank/DDBJ whole genome shotgun (WGS) entry which is preliminary data.</text>
</comment>
<keyword evidence="10" id="KW-1015">Disulfide bond</keyword>
<evidence type="ECO:0000256" key="9">
    <source>
        <dbReference type="ARBA" id="ARBA00023136"/>
    </source>
</evidence>
<evidence type="ECO:0000259" key="14">
    <source>
        <dbReference type="SMART" id="SM00082"/>
    </source>
</evidence>
<name>A0A444V2X9_ACIRT</name>
<dbReference type="AlphaFoldDB" id="A0A444V2X9"/>
<evidence type="ECO:0000256" key="1">
    <source>
        <dbReference type="ARBA" id="ARBA00004479"/>
    </source>
</evidence>
<keyword evidence="5 12" id="KW-0732">Signal</keyword>
<dbReference type="InterPro" id="IPR052313">
    <property type="entry name" value="GPIb-IX-V_Complex"/>
</dbReference>
<keyword evidence="3 11" id="KW-0812">Transmembrane</keyword>
<evidence type="ECO:0000313" key="16">
    <source>
        <dbReference type="Proteomes" id="UP000289886"/>
    </source>
</evidence>
<keyword evidence="9 11" id="KW-0472">Membrane</keyword>
<keyword evidence="8" id="KW-0094">Blood coagulation</keyword>
<dbReference type="GO" id="GO:0016020">
    <property type="term" value="C:membrane"/>
    <property type="evidence" value="ECO:0007669"/>
    <property type="project" value="UniProtKB-SubCell"/>
</dbReference>
<evidence type="ECO:0000256" key="11">
    <source>
        <dbReference type="SAM" id="Phobius"/>
    </source>
</evidence>
<dbReference type="GO" id="GO:0007155">
    <property type="term" value="P:cell adhesion"/>
    <property type="evidence" value="ECO:0007669"/>
    <property type="project" value="UniProtKB-KW"/>
</dbReference>
<proteinExistence type="predicted"/>
<protein>
    <submittedName>
        <fullName evidence="15">Platelet glycoprotein Ib beta chain</fullName>
    </submittedName>
</protein>
<evidence type="ECO:0000256" key="5">
    <source>
        <dbReference type="ARBA" id="ARBA00022729"/>
    </source>
</evidence>
<feature type="domain" description="LRRNT" evidence="13">
    <location>
        <begin position="24"/>
        <end position="58"/>
    </location>
</feature>
<feature type="transmembrane region" description="Helical" evidence="11">
    <location>
        <begin position="149"/>
        <end position="173"/>
    </location>
</feature>
<dbReference type="EMBL" id="SCEB01003023">
    <property type="protein sequence ID" value="RXM94767.1"/>
    <property type="molecule type" value="Genomic_DNA"/>
</dbReference>
<sequence>MKSYAFILHLLCVDLHAVLALPKWCPHPCFCSKGTIDCSSRSLTAETLPAGFPVNALELRLNDNKLTSVPSGLFDRLGKLRAVSLDGNPWSCDCEILYLRAWLMKQENRTLYKTVACNSPDSLKGRLVMYLAEDEVQSTCQYGYCNVALVSQVILFVLIAVQAALLLLVILFLRRFEKISSEAKSMEREALHGESSNVLYAQIKERASRR</sequence>
<dbReference type="Proteomes" id="UP000289886">
    <property type="component" value="Unassembled WGS sequence"/>
</dbReference>
<organism evidence="15 16">
    <name type="scientific">Acipenser ruthenus</name>
    <name type="common">Sterlet sturgeon</name>
    <dbReference type="NCBI Taxonomy" id="7906"/>
    <lineage>
        <taxon>Eukaryota</taxon>
        <taxon>Metazoa</taxon>
        <taxon>Chordata</taxon>
        <taxon>Craniata</taxon>
        <taxon>Vertebrata</taxon>
        <taxon>Euteleostomi</taxon>
        <taxon>Actinopterygii</taxon>
        <taxon>Chondrostei</taxon>
        <taxon>Acipenseriformes</taxon>
        <taxon>Acipenseridae</taxon>
        <taxon>Acipenser</taxon>
    </lineage>
</organism>
<keyword evidence="6" id="KW-0130">Cell adhesion</keyword>
<dbReference type="Pfam" id="PF01462">
    <property type="entry name" value="LRRNT"/>
    <property type="match status" value="1"/>
</dbReference>
<accession>A0A444V2X9</accession>
<dbReference type="PANTHER" id="PTHR22650:SF7">
    <property type="entry name" value="PLATELET GLYCOPROTEIN IB BETA CHAIN"/>
    <property type="match status" value="1"/>
</dbReference>
<feature type="chain" id="PRO_5019178394" evidence="12">
    <location>
        <begin position="21"/>
        <end position="210"/>
    </location>
</feature>
<evidence type="ECO:0000256" key="6">
    <source>
        <dbReference type="ARBA" id="ARBA00022889"/>
    </source>
</evidence>
<evidence type="ECO:0000256" key="10">
    <source>
        <dbReference type="ARBA" id="ARBA00023157"/>
    </source>
</evidence>
<feature type="signal peptide" evidence="12">
    <location>
        <begin position="1"/>
        <end position="20"/>
    </location>
</feature>
<dbReference type="SUPFAM" id="SSF52058">
    <property type="entry name" value="L domain-like"/>
    <property type="match status" value="1"/>
</dbReference>
<keyword evidence="7 11" id="KW-1133">Transmembrane helix</keyword>
<dbReference type="InterPro" id="IPR000483">
    <property type="entry name" value="Cys-rich_flank_reg_C"/>
</dbReference>
<keyword evidence="2" id="KW-0433">Leucine-rich repeat</keyword>
<evidence type="ECO:0000256" key="2">
    <source>
        <dbReference type="ARBA" id="ARBA00022614"/>
    </source>
</evidence>
<evidence type="ECO:0000256" key="4">
    <source>
        <dbReference type="ARBA" id="ARBA00022696"/>
    </source>
</evidence>
<keyword evidence="4" id="KW-0356">Hemostasis</keyword>
<evidence type="ECO:0000256" key="12">
    <source>
        <dbReference type="SAM" id="SignalP"/>
    </source>
</evidence>
<reference evidence="15 16" key="1">
    <citation type="submission" date="2019-01" db="EMBL/GenBank/DDBJ databases">
        <title>Draft Genome and Complete Hox-Cluster Characterization of the Sterlet Sturgeon (Acipenser ruthenus).</title>
        <authorList>
            <person name="Wei Q."/>
        </authorList>
    </citation>
    <scope>NUCLEOTIDE SEQUENCE [LARGE SCALE GENOMIC DNA]</scope>
    <source>
        <strain evidence="15">WHYD16114868_AA</strain>
        <tissue evidence="15">Blood</tissue>
    </source>
</reference>
<dbReference type="SMART" id="SM00013">
    <property type="entry name" value="LRRNT"/>
    <property type="match status" value="1"/>
</dbReference>
<dbReference type="PANTHER" id="PTHR22650">
    <property type="entry name" value="GLYCOPROTEIN IB BETA"/>
    <property type="match status" value="1"/>
</dbReference>
<dbReference type="Gene3D" id="3.80.10.10">
    <property type="entry name" value="Ribonuclease Inhibitor"/>
    <property type="match status" value="1"/>
</dbReference>
<evidence type="ECO:0000313" key="15">
    <source>
        <dbReference type="EMBL" id="RXM94767.1"/>
    </source>
</evidence>
<gene>
    <name evidence="15" type="ORF">EOD39_17631</name>
</gene>